<name>A0AAD4XW49_9MAGN</name>
<gene>
    <name evidence="2" type="ORF">MKW98_018073</name>
</gene>
<dbReference type="AlphaFoldDB" id="A0AAD4XW49"/>
<evidence type="ECO:0000313" key="2">
    <source>
        <dbReference type="EMBL" id="KAI3954249.1"/>
    </source>
</evidence>
<feature type="region of interest" description="Disordered" evidence="1">
    <location>
        <begin position="226"/>
        <end position="249"/>
    </location>
</feature>
<feature type="compositionally biased region" description="Low complexity" evidence="1">
    <location>
        <begin position="226"/>
        <end position="244"/>
    </location>
</feature>
<keyword evidence="3" id="KW-1185">Reference proteome</keyword>
<dbReference type="EMBL" id="JAJJMB010002020">
    <property type="protein sequence ID" value="KAI3954249.1"/>
    <property type="molecule type" value="Genomic_DNA"/>
</dbReference>
<evidence type="ECO:0000256" key="1">
    <source>
        <dbReference type="SAM" id="MobiDB-lite"/>
    </source>
</evidence>
<dbReference type="Proteomes" id="UP001202328">
    <property type="component" value="Unassembled WGS sequence"/>
</dbReference>
<comment type="caution">
    <text evidence="2">The sequence shown here is derived from an EMBL/GenBank/DDBJ whole genome shotgun (WGS) entry which is preliminary data.</text>
</comment>
<organism evidence="2 3">
    <name type="scientific">Papaver atlanticum</name>
    <dbReference type="NCBI Taxonomy" id="357466"/>
    <lineage>
        <taxon>Eukaryota</taxon>
        <taxon>Viridiplantae</taxon>
        <taxon>Streptophyta</taxon>
        <taxon>Embryophyta</taxon>
        <taxon>Tracheophyta</taxon>
        <taxon>Spermatophyta</taxon>
        <taxon>Magnoliopsida</taxon>
        <taxon>Ranunculales</taxon>
        <taxon>Papaveraceae</taxon>
        <taxon>Papaveroideae</taxon>
        <taxon>Papaver</taxon>
    </lineage>
</organism>
<feature type="compositionally biased region" description="Low complexity" evidence="1">
    <location>
        <begin position="87"/>
        <end position="111"/>
    </location>
</feature>
<feature type="region of interest" description="Disordered" evidence="1">
    <location>
        <begin position="78"/>
        <end position="116"/>
    </location>
</feature>
<evidence type="ECO:0008006" key="4">
    <source>
        <dbReference type="Google" id="ProtNLM"/>
    </source>
</evidence>
<dbReference type="InterPro" id="IPR044171">
    <property type="entry name" value="LAX2-like"/>
</dbReference>
<dbReference type="PANTHER" id="PTHR47290">
    <property type="entry name" value="RING FINGER PROTEIN"/>
    <property type="match status" value="1"/>
</dbReference>
<protein>
    <recommendedName>
        <fullName evidence="4">Protein LAX PANICLE 2-like</fullName>
    </recommendedName>
</protein>
<accession>A0AAD4XW49</accession>
<dbReference type="PANTHER" id="PTHR47290:SF4">
    <property type="entry name" value="RING FINGER PROTEIN"/>
    <property type="match status" value="1"/>
</dbReference>
<dbReference type="Gene3D" id="3.10.20.90">
    <property type="entry name" value="Phosphatidylinositol 3-kinase Catalytic Subunit, Chain A, domain 1"/>
    <property type="match status" value="1"/>
</dbReference>
<sequence>MITLPAQNMIFKQQLEHQKSNCNVVVHDSYGSGDESYKGINGVSTTLPSSWYDNRNDGGGEGIGSDHLGMVVDDHQPMAAEDESRTSSVNESGSANSSKGTTTTTTTTTRTIPKDDDDTRWLQLGLGGSHELNYKLDDRRIEPTTTTRIRNDLVELNLFSGANNDIQHVIKQPMITAPPNTSNMDTVSTPSLFLSQPRSSFSNFLHQQEVVSWGYRPNPWNPIASTSTSSSSSLLPMASPMSPSHHQQQRFHHHNTVLDMFSLNSDLKVVNPPRRPHSGVWVILQASQTQEIDPCLPQIPKNYLRIKDGKTTVRLLMKYLVKKLKLHGESEVEIRCRGQLLLQHLSIQYVRDHIWIANNNYHSRSDHHNLHHHHASAAIMTLLPHCSTTDHVMTLHYSRALVDHGDNDYLS</sequence>
<proteinExistence type="predicted"/>
<reference evidence="2" key="1">
    <citation type="submission" date="2022-04" db="EMBL/GenBank/DDBJ databases">
        <title>A functionally conserved STORR gene fusion in Papaver species that diverged 16.8 million years ago.</title>
        <authorList>
            <person name="Catania T."/>
        </authorList>
    </citation>
    <scope>NUCLEOTIDE SEQUENCE</scope>
    <source>
        <strain evidence="2">S-188037</strain>
    </source>
</reference>
<evidence type="ECO:0000313" key="3">
    <source>
        <dbReference type="Proteomes" id="UP001202328"/>
    </source>
</evidence>